<dbReference type="InterPro" id="IPR055222">
    <property type="entry name" value="PRISE-like_Rossmann-fold"/>
</dbReference>
<sequence length="393" mass="44946">MAVNDKRYRNVAAIFGVTGLVGKELARKLLSTRKWKVYGIARNRDSCSNNRIMNIEGEAYHFISCDLLNPKETQEKLSPDVLDDVTHIFWVTWASQFPLDTRECFDENKAMMSNVLNAILPFSKALKHFSLQTGVKHYVSLQGPIFERLDKDRVYREDSPRVASGNGRNFYYGLEDLLQERLVGKVPWSIQRPGLILGSSQRTIYNFIGSLCVYGAICKHLSLPFVFGGTKECWEEMYIDISDARLVADQHIWAATTQEISMITSSTSRGRGWEAFNAINGEGYTWMGIWRDIGIKFGLEVPEENMFSEDFMFSSAMSDKGSVWDEIVVKEGLVDTKMEDLANWGFIDVLFRCPVKMLAAREKVYELGFKTKYQALDSISYWIDVMRADRLVP</sequence>
<dbReference type="Pfam" id="PF22917">
    <property type="entry name" value="PRISE"/>
    <property type="match status" value="1"/>
</dbReference>
<accession>A0A2Z7AWH4</accession>
<dbReference type="Gene3D" id="3.40.50.720">
    <property type="entry name" value="NAD(P)-binding Rossmann-like Domain"/>
    <property type="match status" value="1"/>
</dbReference>
<dbReference type="GO" id="GO:0006629">
    <property type="term" value="P:lipid metabolic process"/>
    <property type="evidence" value="ECO:0007669"/>
    <property type="project" value="UniProtKB-ARBA"/>
</dbReference>
<feature type="domain" description="PRISE-like Rossmann-fold" evidence="1">
    <location>
        <begin position="79"/>
        <end position="393"/>
    </location>
</feature>
<name>A0A2Z7AWH4_9LAMI</name>
<dbReference type="OrthoDB" id="1731983at2759"/>
<evidence type="ECO:0000313" key="3">
    <source>
        <dbReference type="Proteomes" id="UP000250235"/>
    </source>
</evidence>
<dbReference type="GO" id="GO:0016627">
    <property type="term" value="F:oxidoreductase activity, acting on the CH-CH group of donors"/>
    <property type="evidence" value="ECO:0007669"/>
    <property type="project" value="UniProtKB-ARBA"/>
</dbReference>
<dbReference type="InterPro" id="IPR036291">
    <property type="entry name" value="NAD(P)-bd_dom_sf"/>
</dbReference>
<dbReference type="EMBL" id="KV011838">
    <property type="protein sequence ID" value="KZV25746.1"/>
    <property type="molecule type" value="Genomic_DNA"/>
</dbReference>
<dbReference type="PANTHER" id="PTHR32487">
    <property type="entry name" value="3-OXO-DELTA(4,5)-STEROID 5-BETA-REDUCTASE"/>
    <property type="match status" value="1"/>
</dbReference>
<evidence type="ECO:0000259" key="1">
    <source>
        <dbReference type="Pfam" id="PF22917"/>
    </source>
</evidence>
<proteinExistence type="predicted"/>
<protein>
    <recommendedName>
        <fullName evidence="1">PRISE-like Rossmann-fold domain-containing protein</fullName>
    </recommendedName>
</protein>
<dbReference type="AlphaFoldDB" id="A0A2Z7AWH4"/>
<reference evidence="2 3" key="1">
    <citation type="journal article" date="2015" name="Proc. Natl. Acad. Sci. U.S.A.">
        <title>The resurrection genome of Boea hygrometrica: A blueprint for survival of dehydration.</title>
        <authorList>
            <person name="Xiao L."/>
            <person name="Yang G."/>
            <person name="Zhang L."/>
            <person name="Yang X."/>
            <person name="Zhao S."/>
            <person name="Ji Z."/>
            <person name="Zhou Q."/>
            <person name="Hu M."/>
            <person name="Wang Y."/>
            <person name="Chen M."/>
            <person name="Xu Y."/>
            <person name="Jin H."/>
            <person name="Xiao X."/>
            <person name="Hu G."/>
            <person name="Bao F."/>
            <person name="Hu Y."/>
            <person name="Wan P."/>
            <person name="Li L."/>
            <person name="Deng X."/>
            <person name="Kuang T."/>
            <person name="Xiang C."/>
            <person name="Zhu J.K."/>
            <person name="Oliver M.J."/>
            <person name="He Y."/>
        </authorList>
    </citation>
    <scope>NUCLEOTIDE SEQUENCE [LARGE SCALE GENOMIC DNA]</scope>
    <source>
        <strain evidence="3">cv. XS01</strain>
    </source>
</reference>
<evidence type="ECO:0000313" key="2">
    <source>
        <dbReference type="EMBL" id="KZV25746.1"/>
    </source>
</evidence>
<gene>
    <name evidence="2" type="ORF">F511_04807</name>
</gene>
<keyword evidence="3" id="KW-1185">Reference proteome</keyword>
<dbReference type="Proteomes" id="UP000250235">
    <property type="component" value="Unassembled WGS sequence"/>
</dbReference>
<dbReference type="PANTHER" id="PTHR32487:SF12">
    <property type="entry name" value="3-OXO-DELTA(4,5)-STEROID 5-BETA-REDUCTASE"/>
    <property type="match status" value="1"/>
</dbReference>
<organism evidence="2 3">
    <name type="scientific">Dorcoceras hygrometricum</name>
    <dbReference type="NCBI Taxonomy" id="472368"/>
    <lineage>
        <taxon>Eukaryota</taxon>
        <taxon>Viridiplantae</taxon>
        <taxon>Streptophyta</taxon>
        <taxon>Embryophyta</taxon>
        <taxon>Tracheophyta</taxon>
        <taxon>Spermatophyta</taxon>
        <taxon>Magnoliopsida</taxon>
        <taxon>eudicotyledons</taxon>
        <taxon>Gunneridae</taxon>
        <taxon>Pentapetalae</taxon>
        <taxon>asterids</taxon>
        <taxon>lamiids</taxon>
        <taxon>Lamiales</taxon>
        <taxon>Gesneriaceae</taxon>
        <taxon>Didymocarpoideae</taxon>
        <taxon>Trichosporeae</taxon>
        <taxon>Loxocarpinae</taxon>
        <taxon>Dorcoceras</taxon>
    </lineage>
</organism>
<dbReference type="SUPFAM" id="SSF51735">
    <property type="entry name" value="NAD(P)-binding Rossmann-fold domains"/>
    <property type="match status" value="1"/>
</dbReference>